<reference evidence="3" key="1">
    <citation type="submission" date="2018-12" db="EMBL/GenBank/DDBJ databases">
        <title>Tengunoibacter tsumagoiensis gen. nov., sp. nov., Dictyobacter kobayashii sp. nov., D. alpinus sp. nov., and D. joshuensis sp. nov. and description of Dictyobacteraceae fam. nov. within the order Ktedonobacterales isolated from Tengu-no-mugimeshi.</title>
        <authorList>
            <person name="Wang C.M."/>
            <person name="Zheng Y."/>
            <person name="Sakai Y."/>
            <person name="Toyoda A."/>
            <person name="Minakuchi Y."/>
            <person name="Abe K."/>
            <person name="Yokota A."/>
            <person name="Yabe S."/>
        </authorList>
    </citation>
    <scope>NUCLEOTIDE SEQUENCE [LARGE SCALE GENOMIC DNA]</scope>
    <source>
        <strain evidence="3">Uno11</strain>
    </source>
</reference>
<keyword evidence="1" id="KW-1133">Transmembrane helix</keyword>
<gene>
    <name evidence="2" type="ORF">KDK_45910</name>
</gene>
<feature type="transmembrane region" description="Helical" evidence="1">
    <location>
        <begin position="41"/>
        <end position="64"/>
    </location>
</feature>
<name>A0A402ANL6_9CHLR</name>
<organism evidence="2 3">
    <name type="scientific">Dictyobacter kobayashii</name>
    <dbReference type="NCBI Taxonomy" id="2014872"/>
    <lineage>
        <taxon>Bacteria</taxon>
        <taxon>Bacillati</taxon>
        <taxon>Chloroflexota</taxon>
        <taxon>Ktedonobacteria</taxon>
        <taxon>Ktedonobacterales</taxon>
        <taxon>Dictyobacteraceae</taxon>
        <taxon>Dictyobacter</taxon>
    </lineage>
</organism>
<keyword evidence="3" id="KW-1185">Reference proteome</keyword>
<keyword evidence="1" id="KW-0472">Membrane</keyword>
<feature type="transmembrane region" description="Helical" evidence="1">
    <location>
        <begin position="114"/>
        <end position="137"/>
    </location>
</feature>
<feature type="transmembrane region" description="Helical" evidence="1">
    <location>
        <begin position="16"/>
        <end position="35"/>
    </location>
</feature>
<feature type="transmembrane region" description="Helical" evidence="1">
    <location>
        <begin position="84"/>
        <end position="102"/>
    </location>
</feature>
<keyword evidence="1" id="KW-0812">Transmembrane</keyword>
<dbReference type="AlphaFoldDB" id="A0A402ANL6"/>
<comment type="caution">
    <text evidence="2">The sequence shown here is derived from an EMBL/GenBank/DDBJ whole genome shotgun (WGS) entry which is preliminary data.</text>
</comment>
<protein>
    <submittedName>
        <fullName evidence="2">Uncharacterized protein</fullName>
    </submittedName>
</protein>
<dbReference type="EMBL" id="BIFS01000001">
    <property type="protein sequence ID" value="GCE20791.1"/>
    <property type="molecule type" value="Genomic_DNA"/>
</dbReference>
<evidence type="ECO:0000313" key="2">
    <source>
        <dbReference type="EMBL" id="GCE20791.1"/>
    </source>
</evidence>
<dbReference type="Proteomes" id="UP000287188">
    <property type="component" value="Unassembled WGS sequence"/>
</dbReference>
<evidence type="ECO:0000313" key="3">
    <source>
        <dbReference type="Proteomes" id="UP000287188"/>
    </source>
</evidence>
<dbReference type="RefSeq" id="WP_126552406.1">
    <property type="nucleotide sequence ID" value="NZ_BIFS01000001.1"/>
</dbReference>
<accession>A0A402ANL6</accession>
<evidence type="ECO:0000256" key="1">
    <source>
        <dbReference type="SAM" id="Phobius"/>
    </source>
</evidence>
<sequence>MKDYWYAGDNTRLTRWLYIIAGILLFGPAIISGLAETLHMVFLIWLNYFIQCVGFFCWGMASCIVARVQHRREPHIPIYTQPRLWFGLLGFALIPNGIILGLENSHVQAENIVLDAIIAVSVIAVLVCLILGVYFWWRKTRRITQSQTARKR</sequence>
<proteinExistence type="predicted"/>